<sequence>MIKPDNAHLRRDHHGEQHQRKQYFFAAKPVFCKAKRGQRTKVAGKRRIGHRDQQAVGKPAPDIDVRLHGGIVVRNAFAGQQVQPRDDIKAGMGGVDDDEIKRHDRKRQQ</sequence>
<name>A0A645D9Z4_9ZZZZ</name>
<evidence type="ECO:0000313" key="2">
    <source>
        <dbReference type="EMBL" id="MPM86101.1"/>
    </source>
</evidence>
<feature type="region of interest" description="Disordered" evidence="1">
    <location>
        <begin position="79"/>
        <end position="109"/>
    </location>
</feature>
<dbReference type="EMBL" id="VSSQ01034225">
    <property type="protein sequence ID" value="MPM86101.1"/>
    <property type="molecule type" value="Genomic_DNA"/>
</dbReference>
<protein>
    <submittedName>
        <fullName evidence="2">Uncharacterized protein</fullName>
    </submittedName>
</protein>
<feature type="region of interest" description="Disordered" evidence="1">
    <location>
        <begin position="36"/>
        <end position="62"/>
    </location>
</feature>
<dbReference type="AlphaFoldDB" id="A0A645D9Z4"/>
<reference evidence="2" key="1">
    <citation type="submission" date="2019-08" db="EMBL/GenBank/DDBJ databases">
        <authorList>
            <person name="Kucharzyk K."/>
            <person name="Murdoch R.W."/>
            <person name="Higgins S."/>
            <person name="Loffler F."/>
        </authorList>
    </citation>
    <scope>NUCLEOTIDE SEQUENCE</scope>
</reference>
<gene>
    <name evidence="2" type="ORF">SDC9_133184</name>
</gene>
<organism evidence="2">
    <name type="scientific">bioreactor metagenome</name>
    <dbReference type="NCBI Taxonomy" id="1076179"/>
    <lineage>
        <taxon>unclassified sequences</taxon>
        <taxon>metagenomes</taxon>
        <taxon>ecological metagenomes</taxon>
    </lineage>
</organism>
<proteinExistence type="predicted"/>
<accession>A0A645D9Z4</accession>
<comment type="caution">
    <text evidence="2">The sequence shown here is derived from an EMBL/GenBank/DDBJ whole genome shotgun (WGS) entry which is preliminary data.</text>
</comment>
<feature type="compositionally biased region" description="Basic residues" evidence="1">
    <location>
        <begin position="36"/>
        <end position="49"/>
    </location>
</feature>
<evidence type="ECO:0000256" key="1">
    <source>
        <dbReference type="SAM" id="MobiDB-lite"/>
    </source>
</evidence>